<feature type="region of interest" description="Disordered" evidence="1">
    <location>
        <begin position="1"/>
        <end position="22"/>
    </location>
</feature>
<dbReference type="SUPFAM" id="SSF49854">
    <property type="entry name" value="Spermadhesin, CUB domain"/>
    <property type="match status" value="1"/>
</dbReference>
<sequence length="65" mass="7551">KRSHHAQQNQTEIIRSPGFPDSAYPPSLYTEIRLEFDVLDLEQDCRNDFIKVYDSLAPSEKQVIT</sequence>
<evidence type="ECO:0000313" key="3">
    <source>
        <dbReference type="Proteomes" id="UP001529510"/>
    </source>
</evidence>
<proteinExistence type="predicted"/>
<organism evidence="2 3">
    <name type="scientific">Cirrhinus mrigala</name>
    <name type="common">Mrigala</name>
    <dbReference type="NCBI Taxonomy" id="683832"/>
    <lineage>
        <taxon>Eukaryota</taxon>
        <taxon>Metazoa</taxon>
        <taxon>Chordata</taxon>
        <taxon>Craniata</taxon>
        <taxon>Vertebrata</taxon>
        <taxon>Euteleostomi</taxon>
        <taxon>Actinopterygii</taxon>
        <taxon>Neopterygii</taxon>
        <taxon>Teleostei</taxon>
        <taxon>Ostariophysi</taxon>
        <taxon>Cypriniformes</taxon>
        <taxon>Cyprinidae</taxon>
        <taxon>Labeoninae</taxon>
        <taxon>Labeonini</taxon>
        <taxon>Cirrhinus</taxon>
    </lineage>
</organism>
<gene>
    <name evidence="2" type="ORF">M9458_042054</name>
</gene>
<name>A0ABD0NLB5_CIRMR</name>
<dbReference type="AlphaFoldDB" id="A0ABD0NLB5"/>
<dbReference type="Gene3D" id="2.60.120.290">
    <property type="entry name" value="Spermadhesin, CUB domain"/>
    <property type="match status" value="1"/>
</dbReference>
<dbReference type="EMBL" id="JAMKFB020000021">
    <property type="protein sequence ID" value="KAL0162658.1"/>
    <property type="molecule type" value="Genomic_DNA"/>
</dbReference>
<dbReference type="Proteomes" id="UP001529510">
    <property type="component" value="Unassembled WGS sequence"/>
</dbReference>
<keyword evidence="3" id="KW-1185">Reference proteome</keyword>
<feature type="compositionally biased region" description="Polar residues" evidence="1">
    <location>
        <begin position="1"/>
        <end position="13"/>
    </location>
</feature>
<accession>A0ABD0NLB5</accession>
<feature type="non-terminal residue" evidence="2">
    <location>
        <position position="65"/>
    </location>
</feature>
<comment type="caution">
    <text evidence="2">The sequence shown here is derived from an EMBL/GenBank/DDBJ whole genome shotgun (WGS) entry which is preliminary data.</text>
</comment>
<feature type="non-terminal residue" evidence="2">
    <location>
        <position position="1"/>
    </location>
</feature>
<evidence type="ECO:0000313" key="2">
    <source>
        <dbReference type="EMBL" id="KAL0162658.1"/>
    </source>
</evidence>
<reference evidence="2 3" key="1">
    <citation type="submission" date="2024-05" db="EMBL/GenBank/DDBJ databases">
        <title>Genome sequencing and assembly of Indian major carp, Cirrhinus mrigala (Hamilton, 1822).</title>
        <authorList>
            <person name="Mohindra V."/>
            <person name="Chowdhury L.M."/>
            <person name="Lal K."/>
            <person name="Jena J.K."/>
        </authorList>
    </citation>
    <scope>NUCLEOTIDE SEQUENCE [LARGE SCALE GENOMIC DNA]</scope>
    <source>
        <strain evidence="2">CM1030</strain>
        <tissue evidence="2">Blood</tissue>
    </source>
</reference>
<dbReference type="InterPro" id="IPR035914">
    <property type="entry name" value="Sperma_CUB_dom_sf"/>
</dbReference>
<evidence type="ECO:0000256" key="1">
    <source>
        <dbReference type="SAM" id="MobiDB-lite"/>
    </source>
</evidence>
<protein>
    <submittedName>
        <fullName evidence="2">Uncharacterized protein</fullName>
    </submittedName>
</protein>